<feature type="signal peptide" evidence="1">
    <location>
        <begin position="1"/>
        <end position="18"/>
    </location>
</feature>
<gene>
    <name evidence="2" type="ORF">CEXT_22081</name>
</gene>
<sequence length="109" mass="12971">MIFMILPLAFTIFEEISGPKYKKRPWKNINCGTTNKSTKTYCRVDQAIKFRGPKMERGYIHFWGNTVSDQDICWKGDGLINWQKTMWTLLIKKKLDVTHRFCWHATIVR</sequence>
<evidence type="ECO:0000256" key="1">
    <source>
        <dbReference type="SAM" id="SignalP"/>
    </source>
</evidence>
<evidence type="ECO:0000313" key="2">
    <source>
        <dbReference type="EMBL" id="GIX77239.1"/>
    </source>
</evidence>
<proteinExistence type="predicted"/>
<dbReference type="EMBL" id="BPLR01002733">
    <property type="protein sequence ID" value="GIX77239.1"/>
    <property type="molecule type" value="Genomic_DNA"/>
</dbReference>
<dbReference type="Proteomes" id="UP001054945">
    <property type="component" value="Unassembled WGS sequence"/>
</dbReference>
<name>A0AAV4MZ93_CAEEX</name>
<dbReference type="AlphaFoldDB" id="A0AAV4MZ93"/>
<comment type="caution">
    <text evidence="2">The sequence shown here is derived from an EMBL/GenBank/DDBJ whole genome shotgun (WGS) entry which is preliminary data.</text>
</comment>
<accession>A0AAV4MZ93</accession>
<keyword evidence="1" id="KW-0732">Signal</keyword>
<reference evidence="2 3" key="1">
    <citation type="submission" date="2021-06" db="EMBL/GenBank/DDBJ databases">
        <title>Caerostris extrusa draft genome.</title>
        <authorList>
            <person name="Kono N."/>
            <person name="Arakawa K."/>
        </authorList>
    </citation>
    <scope>NUCLEOTIDE SEQUENCE [LARGE SCALE GENOMIC DNA]</scope>
</reference>
<keyword evidence="3" id="KW-1185">Reference proteome</keyword>
<feature type="chain" id="PRO_5043472766" evidence="1">
    <location>
        <begin position="19"/>
        <end position="109"/>
    </location>
</feature>
<evidence type="ECO:0000313" key="3">
    <source>
        <dbReference type="Proteomes" id="UP001054945"/>
    </source>
</evidence>
<organism evidence="2 3">
    <name type="scientific">Caerostris extrusa</name>
    <name type="common">Bark spider</name>
    <name type="synonym">Caerostris bankana</name>
    <dbReference type="NCBI Taxonomy" id="172846"/>
    <lineage>
        <taxon>Eukaryota</taxon>
        <taxon>Metazoa</taxon>
        <taxon>Ecdysozoa</taxon>
        <taxon>Arthropoda</taxon>
        <taxon>Chelicerata</taxon>
        <taxon>Arachnida</taxon>
        <taxon>Araneae</taxon>
        <taxon>Araneomorphae</taxon>
        <taxon>Entelegynae</taxon>
        <taxon>Araneoidea</taxon>
        <taxon>Araneidae</taxon>
        <taxon>Caerostris</taxon>
    </lineage>
</organism>
<protein>
    <submittedName>
        <fullName evidence="2">Uncharacterized protein</fullName>
    </submittedName>
</protein>